<comment type="caution">
    <text evidence="2">The sequence shown here is derived from an EMBL/GenBank/DDBJ whole genome shotgun (WGS) entry which is preliminary data.</text>
</comment>
<sequence precursor="true">MKAGMKKLGVALMLGLGLVTVSSAQQPEVGAWIQDYSFDSPADTEVGISLDHMCTLIVQKANDKLSGAWSYIYDNEYKLSATKPARSSFLSCFVHTSNTGRATNVGKTITCKKLVSGTNPGWIIPGISTGCYAKPNE</sequence>
<dbReference type="AlphaFoldDB" id="A0A433SCK2"/>
<keyword evidence="1" id="KW-0732">Signal</keyword>
<feature type="chain" id="PRO_5019581871" evidence="1">
    <location>
        <begin position="25"/>
        <end position="137"/>
    </location>
</feature>
<name>A0A433SCK2_9BURK</name>
<keyword evidence="3" id="KW-1185">Reference proteome</keyword>
<gene>
    <name evidence="2" type="ORF">CUZ56_01758</name>
</gene>
<evidence type="ECO:0000256" key="1">
    <source>
        <dbReference type="SAM" id="SignalP"/>
    </source>
</evidence>
<organism evidence="2 3">
    <name type="scientific">Saezia sanguinis</name>
    <dbReference type="NCBI Taxonomy" id="1965230"/>
    <lineage>
        <taxon>Bacteria</taxon>
        <taxon>Pseudomonadati</taxon>
        <taxon>Pseudomonadota</taxon>
        <taxon>Betaproteobacteria</taxon>
        <taxon>Burkholderiales</taxon>
        <taxon>Saeziaceae</taxon>
        <taxon>Saezia</taxon>
    </lineage>
</organism>
<accession>A0A433SCK2</accession>
<evidence type="ECO:0000313" key="2">
    <source>
        <dbReference type="EMBL" id="RUS66478.1"/>
    </source>
</evidence>
<proteinExistence type="predicted"/>
<reference evidence="2 3" key="1">
    <citation type="submission" date="2018-01" db="EMBL/GenBank/DDBJ databases">
        <title>Saezia sanguinis gen. nov., sp. nov., in the order Burkholderiales isolated from human blood.</title>
        <authorList>
            <person name="Medina-Pascual M.J."/>
            <person name="Valdezate S."/>
            <person name="Monzon S."/>
            <person name="Cuesta I."/>
            <person name="Carrasco G."/>
            <person name="Villalon P."/>
            <person name="Saez-Nieto J.A."/>
        </authorList>
    </citation>
    <scope>NUCLEOTIDE SEQUENCE [LARGE SCALE GENOMIC DNA]</scope>
    <source>
        <strain evidence="2 3">CNM695-12</strain>
    </source>
</reference>
<evidence type="ECO:0000313" key="3">
    <source>
        <dbReference type="Proteomes" id="UP000286947"/>
    </source>
</evidence>
<dbReference type="EMBL" id="PQSP01000004">
    <property type="protein sequence ID" value="RUS66478.1"/>
    <property type="molecule type" value="Genomic_DNA"/>
</dbReference>
<protein>
    <submittedName>
        <fullName evidence="2">Uncharacterized protein</fullName>
    </submittedName>
</protein>
<dbReference type="Proteomes" id="UP000286947">
    <property type="component" value="Unassembled WGS sequence"/>
</dbReference>
<feature type="signal peptide" evidence="1">
    <location>
        <begin position="1"/>
        <end position="24"/>
    </location>
</feature>